<organism evidence="3 4">
    <name type="scientific">Ralstonia solanacearum</name>
    <name type="common">Pseudomonas solanacearum</name>
    <dbReference type="NCBI Taxonomy" id="305"/>
    <lineage>
        <taxon>Bacteria</taxon>
        <taxon>Pseudomonadati</taxon>
        <taxon>Pseudomonadota</taxon>
        <taxon>Betaproteobacteria</taxon>
        <taxon>Burkholderiales</taxon>
        <taxon>Burkholderiaceae</taxon>
        <taxon>Ralstonia</taxon>
        <taxon>Ralstonia solanacearum species complex</taxon>
    </lineage>
</organism>
<evidence type="ECO:0000313" key="3">
    <source>
        <dbReference type="EMBL" id="QOK94986.1"/>
    </source>
</evidence>
<keyword evidence="2" id="KW-1133">Transmembrane helix</keyword>
<reference evidence="4" key="1">
    <citation type="submission" date="2020-04" db="EMBL/GenBank/DDBJ databases">
        <title>Ralstonia solanacearum UW576, UW763, UW773, and UW774.</title>
        <authorList>
            <person name="Steidl O."/>
            <person name="Truchon A."/>
            <person name="Allen C."/>
        </authorList>
    </citation>
    <scope>NUCLEOTIDE SEQUENCE [LARGE SCALE GENOMIC DNA]</scope>
    <source>
        <strain evidence="4">UW774</strain>
    </source>
</reference>
<dbReference type="AlphaFoldDB" id="A0AA92JY41"/>
<dbReference type="EMBL" id="CP051169">
    <property type="protein sequence ID" value="QOK94986.1"/>
    <property type="molecule type" value="Genomic_DNA"/>
</dbReference>
<evidence type="ECO:0000256" key="2">
    <source>
        <dbReference type="SAM" id="Phobius"/>
    </source>
</evidence>
<dbReference type="Proteomes" id="UP000593970">
    <property type="component" value="Chromosome"/>
</dbReference>
<protein>
    <submittedName>
        <fullName evidence="3">Uncharacterized protein</fullName>
    </submittedName>
</protein>
<evidence type="ECO:0000313" key="4">
    <source>
        <dbReference type="Proteomes" id="UP000593970"/>
    </source>
</evidence>
<keyword evidence="2" id="KW-0812">Transmembrane</keyword>
<keyword evidence="2" id="KW-0472">Membrane</keyword>
<sequence length="69" mass="7301">MQQTSKPADIRPPHGCSRVRNTAQPSIVERLAHGYFNRHPDRGLLVVVLLFGLASAIAPAADLVIGGGS</sequence>
<feature type="transmembrane region" description="Helical" evidence="2">
    <location>
        <begin position="44"/>
        <end position="65"/>
    </location>
</feature>
<name>A0AA92JY41_RALSL</name>
<proteinExistence type="predicted"/>
<gene>
    <name evidence="3" type="ORF">HF909_09010</name>
</gene>
<accession>A0AA92JY41</accession>
<evidence type="ECO:0000256" key="1">
    <source>
        <dbReference type="SAM" id="MobiDB-lite"/>
    </source>
</evidence>
<feature type="region of interest" description="Disordered" evidence="1">
    <location>
        <begin position="1"/>
        <end position="22"/>
    </location>
</feature>